<evidence type="ECO:0000256" key="2">
    <source>
        <dbReference type="ARBA" id="ARBA00023054"/>
    </source>
</evidence>
<reference evidence="8" key="1">
    <citation type="journal article" date="2023" name="Mol. Biol. Evol.">
        <title>Third-Generation Sequencing Reveals the Adaptive Role of the Epigenome in Three Deep-Sea Polychaetes.</title>
        <authorList>
            <person name="Perez M."/>
            <person name="Aroh O."/>
            <person name="Sun Y."/>
            <person name="Lan Y."/>
            <person name="Juniper S.K."/>
            <person name="Young C.R."/>
            <person name="Angers B."/>
            <person name="Qian P.Y."/>
        </authorList>
    </citation>
    <scope>NUCLEOTIDE SEQUENCE</scope>
    <source>
        <strain evidence="8">P08H-3</strain>
    </source>
</reference>
<dbReference type="Proteomes" id="UP001208570">
    <property type="component" value="Unassembled WGS sequence"/>
</dbReference>
<dbReference type="Pfam" id="PF00169">
    <property type="entry name" value="PH"/>
    <property type="match status" value="2"/>
</dbReference>
<evidence type="ECO:0000259" key="5">
    <source>
        <dbReference type="PROSITE" id="PS50003"/>
    </source>
</evidence>
<feature type="domain" description="PH" evidence="5">
    <location>
        <begin position="814"/>
        <end position="918"/>
    </location>
</feature>
<dbReference type="Pfam" id="PF00373">
    <property type="entry name" value="FERM_M"/>
    <property type="match status" value="1"/>
</dbReference>
<dbReference type="EMBL" id="JAODUP010000083">
    <property type="protein sequence ID" value="KAK2163240.1"/>
    <property type="molecule type" value="Genomic_DNA"/>
</dbReference>
<feature type="compositionally biased region" description="Pro residues" evidence="4">
    <location>
        <begin position="425"/>
        <end position="446"/>
    </location>
</feature>
<dbReference type="Pfam" id="PF00784">
    <property type="entry name" value="MyTH4"/>
    <property type="match status" value="2"/>
</dbReference>
<gene>
    <name evidence="8" type="ORF">LSH36_83g03016</name>
</gene>
<feature type="compositionally biased region" description="Polar residues" evidence="4">
    <location>
        <begin position="377"/>
        <end position="386"/>
    </location>
</feature>
<organism evidence="8 9">
    <name type="scientific">Paralvinella palmiformis</name>
    <dbReference type="NCBI Taxonomy" id="53620"/>
    <lineage>
        <taxon>Eukaryota</taxon>
        <taxon>Metazoa</taxon>
        <taxon>Spiralia</taxon>
        <taxon>Lophotrochozoa</taxon>
        <taxon>Annelida</taxon>
        <taxon>Polychaeta</taxon>
        <taxon>Sedentaria</taxon>
        <taxon>Canalipalpata</taxon>
        <taxon>Terebellida</taxon>
        <taxon>Terebelliformia</taxon>
        <taxon>Alvinellidae</taxon>
        <taxon>Paralvinella</taxon>
    </lineage>
</organism>
<dbReference type="Gene3D" id="3.10.20.90">
    <property type="entry name" value="Phosphatidylinositol 3-kinase Catalytic Subunit, Chain A, domain 1"/>
    <property type="match status" value="1"/>
</dbReference>
<evidence type="ECO:0000259" key="6">
    <source>
        <dbReference type="PROSITE" id="PS50057"/>
    </source>
</evidence>
<dbReference type="PROSITE" id="PS51016">
    <property type="entry name" value="MYTH4"/>
    <property type="match status" value="1"/>
</dbReference>
<dbReference type="InterPro" id="IPR000857">
    <property type="entry name" value="MyTH4_dom"/>
</dbReference>
<dbReference type="SMART" id="SM00139">
    <property type="entry name" value="MyTH4"/>
    <property type="match status" value="1"/>
</dbReference>
<dbReference type="PANTHER" id="PTHR22903:SF8">
    <property type="entry name" value="MAX-1A"/>
    <property type="match status" value="1"/>
</dbReference>
<feature type="compositionally biased region" description="Polar residues" evidence="4">
    <location>
        <begin position="449"/>
        <end position="458"/>
    </location>
</feature>
<dbReference type="FunFam" id="2.30.29.30:FF:000286">
    <property type="entry name" value="PH-protein kinase domain containing protein"/>
    <property type="match status" value="1"/>
</dbReference>
<evidence type="ECO:0000259" key="7">
    <source>
        <dbReference type="PROSITE" id="PS51016"/>
    </source>
</evidence>
<dbReference type="InterPro" id="IPR011993">
    <property type="entry name" value="PH-like_dom_sf"/>
</dbReference>
<accession>A0AAD9NAU2</accession>
<dbReference type="PROSITE" id="PS50003">
    <property type="entry name" value="PH_DOMAIN"/>
    <property type="match status" value="2"/>
</dbReference>
<evidence type="ECO:0000256" key="3">
    <source>
        <dbReference type="SAM" id="Coils"/>
    </source>
</evidence>
<protein>
    <submittedName>
        <fullName evidence="8">Uncharacterized protein</fullName>
    </submittedName>
</protein>
<dbReference type="Gene3D" id="2.30.29.30">
    <property type="entry name" value="Pleckstrin-homology domain (PH domain)/Phosphotyrosine-binding domain (PTB)"/>
    <property type="match status" value="3"/>
</dbReference>
<feature type="domain" description="MyTH4" evidence="7">
    <location>
        <begin position="952"/>
        <end position="1148"/>
    </location>
</feature>
<dbReference type="PANTHER" id="PTHR22903">
    <property type="entry name" value="PLEKHH PROTEIN"/>
    <property type="match status" value="1"/>
</dbReference>
<feature type="region of interest" description="Disordered" evidence="4">
    <location>
        <begin position="485"/>
        <end position="520"/>
    </location>
</feature>
<evidence type="ECO:0000313" key="9">
    <source>
        <dbReference type="Proteomes" id="UP001208570"/>
    </source>
</evidence>
<dbReference type="SMART" id="SM00233">
    <property type="entry name" value="PH"/>
    <property type="match status" value="2"/>
</dbReference>
<dbReference type="Gene3D" id="1.25.40.530">
    <property type="entry name" value="MyTH4 domain"/>
    <property type="match status" value="1"/>
</dbReference>
<dbReference type="InterPro" id="IPR035963">
    <property type="entry name" value="FERM_2"/>
</dbReference>
<dbReference type="InterPro" id="IPR038185">
    <property type="entry name" value="MyTH4_dom_sf"/>
</dbReference>
<feature type="region of interest" description="Disordered" evidence="4">
    <location>
        <begin position="1"/>
        <end position="34"/>
    </location>
</feature>
<proteinExistence type="predicted"/>
<dbReference type="GO" id="GO:0005856">
    <property type="term" value="C:cytoskeleton"/>
    <property type="evidence" value="ECO:0007669"/>
    <property type="project" value="InterPro"/>
</dbReference>
<dbReference type="Pfam" id="PF21989">
    <property type="entry name" value="RA_2"/>
    <property type="match status" value="1"/>
</dbReference>
<dbReference type="SUPFAM" id="SSF54236">
    <property type="entry name" value="Ubiquitin-like"/>
    <property type="match status" value="1"/>
</dbReference>
<feature type="domain" description="FERM" evidence="6">
    <location>
        <begin position="1159"/>
        <end position="1503"/>
    </location>
</feature>
<feature type="region of interest" description="Disordered" evidence="4">
    <location>
        <begin position="377"/>
        <end position="458"/>
    </location>
</feature>
<dbReference type="InterPro" id="IPR001849">
    <property type="entry name" value="PH_domain"/>
</dbReference>
<dbReference type="InterPro" id="IPR000299">
    <property type="entry name" value="FERM_domain"/>
</dbReference>
<evidence type="ECO:0000256" key="4">
    <source>
        <dbReference type="SAM" id="MobiDB-lite"/>
    </source>
</evidence>
<dbReference type="InterPro" id="IPR014352">
    <property type="entry name" value="FERM/acyl-CoA-bd_prot_sf"/>
</dbReference>
<dbReference type="InterPro" id="IPR019748">
    <property type="entry name" value="FERM_central"/>
</dbReference>
<keyword evidence="2 3" id="KW-0175">Coiled coil</keyword>
<name>A0AAD9NAU2_9ANNE</name>
<feature type="compositionally biased region" description="Basic and acidic residues" evidence="4">
    <location>
        <begin position="485"/>
        <end position="507"/>
    </location>
</feature>
<feature type="region of interest" description="Disordered" evidence="4">
    <location>
        <begin position="625"/>
        <end position="693"/>
    </location>
</feature>
<feature type="compositionally biased region" description="Low complexity" evidence="4">
    <location>
        <begin position="628"/>
        <end position="640"/>
    </location>
</feature>
<dbReference type="Gene3D" id="1.20.80.10">
    <property type="match status" value="1"/>
</dbReference>
<dbReference type="PROSITE" id="PS50057">
    <property type="entry name" value="FERM_3"/>
    <property type="match status" value="1"/>
</dbReference>
<keyword evidence="9" id="KW-1185">Reference proteome</keyword>
<evidence type="ECO:0000313" key="8">
    <source>
        <dbReference type="EMBL" id="KAK2163240.1"/>
    </source>
</evidence>
<comment type="caution">
    <text evidence="8">The sequence shown here is derived from an EMBL/GenBank/DDBJ whole genome shotgun (WGS) entry which is preliminary data.</text>
</comment>
<dbReference type="SUPFAM" id="SSF47031">
    <property type="entry name" value="Second domain of FERM"/>
    <property type="match status" value="1"/>
</dbReference>
<dbReference type="InterPro" id="IPR029071">
    <property type="entry name" value="Ubiquitin-like_domsf"/>
</dbReference>
<keyword evidence="1" id="KW-0677">Repeat</keyword>
<sequence>MGSVSSELGMVRRRPARELEQNGTASEGAGPADSQLALLEKLCKEKDKEIESLRSQLEEQRQLRIKQDRLIKDKTNAIREYVSKKVRELEQQNAKYRNENRHLREQVESLRLKLQALPSSAAKEIHRLSQQCSDVEKWGSQFGVGVRVSMDNASPGTWASVEWFPFRKWNVPSEEDDVAHPSFMSSVMLAVELVIDDFSVERGRFLPSLRSLNGWTDYRPLAFKYDYGIRIVITLIQIVVEFNYDYTSQSDTESRPMSSVSEDSFCPPIPKRPSSSILATIRQERELEQLQEEIANRMQTELSPDLEDNMADTNVYLEGDYQEIDDNHESKYEPRKFGPPQVRIERKVFPKHFQHSASIVSSTAGSEEMLDRPLATSSIVGSSSPVPQGEPLSQPPLMMRRQHAPGKLTSISTTDSSEPLTLSPKSPPSPLTPLLPMVPPNSPLPHGPFSSSHTSHTVSALATLPRHKKGTKMFVYTPPREYETQTIDRRLPSKKDAFERSQSERGRIRPKPPTPPLRRLPSWENRIYAIANIGLRLPEAGNLNNRADMLQSFYVGVFPCAVSSLPVTDGLYTDQIYNKLSVPVYTTVKGRAAQIRSTPFSGESSSDSSDNEDSSDVVMAIGGDEAEAPSAGPSCSGSPSKQASANQNGPRATKRAVSSQSLASETSSDYALPPDDEVSIQTDSSDTSEPEQKLLRYTTESLKKDGFERCGYLTKLSGKVKSWRRRWFVLKNGELLYYKSHLDMSHKPQGHISLDAQTQISHNHSTFTFEISTSVKTYYLTADTPDDMENWIKVLQNALKSQAVDKNSCHIKTKEVMKGWLIKTRNGRSRRCWCVLIGKFFTYYKSPDDKLPLGQILLRDARVEEVDRSCDSETDSDDTSLPDYTLAIWPVTSGPTYLMIPTKHEKDSWLYHLTVASGGGNGKIGTEYEQLLSKLMESDSDSAYWKHVMLLHTKDPLPTPLTTLSSESLQLKALEMFRYVHSFTNIAIESPQLDQHVSLAQTIMEMCLESPELQNELYCQLIKQTSPHPAQHRSHMQNFLLCGSSSWFLCDASPTSPTNPSDAECLDSKMNPASYVMIQGWQLLAMAVSLFLPKQRVLWYLKAHLARNSDTSTETGKYAVFCQRALERTLQNGGREVRPSRMEVLSILLRNPYHHSQPISMPVHFLNGLYQVVSFDGSTSIQEFVHSLNKCLGMRDCSLSGFALFTDDPAGKELEHCLKPHHKVCDVISSWEKAYLSHASKGSQADTSRTVKLTYKNRLYFKSLIRSETEKERLLLTYQTNEEIINGRFPLNRDLAVELAALMAQIEFGDYRHPGESIATTLGRTVLPPEKNQDPSHLQLPHVVDKFYPSRYKDLSPQDWRLVEHIIKEKWIALHGRSSQDCVRIYLTVARGWQFFGSKLVSAKLKRGESSTMPVWLAVQEDGLSVLDFTSLKPLKTYDYKYVVTFGGNRDDFMLVIHLPKDSSASTQNKSRTCRLLFAINKHKIYEVTMLMASYINGRGQHRTHQQHVQQIGNHSQHSQTLGIPVENHSAISRRDTVRTNSSGTLKLLPNKPCKPIISASIEV</sequence>
<evidence type="ECO:0000256" key="1">
    <source>
        <dbReference type="ARBA" id="ARBA00022737"/>
    </source>
</evidence>
<dbReference type="SUPFAM" id="SSF50729">
    <property type="entry name" value="PH domain-like"/>
    <property type="match status" value="2"/>
</dbReference>
<dbReference type="InterPro" id="IPR019749">
    <property type="entry name" value="Band_41_domain"/>
</dbReference>
<feature type="domain" description="PH" evidence="5">
    <location>
        <begin position="706"/>
        <end position="800"/>
    </location>
</feature>
<dbReference type="CDD" id="cd13282">
    <property type="entry name" value="PH1_PLEKHH1_PLEKHH2"/>
    <property type="match status" value="1"/>
</dbReference>
<feature type="compositionally biased region" description="Polar residues" evidence="4">
    <location>
        <begin position="641"/>
        <end position="669"/>
    </location>
</feature>
<feature type="region of interest" description="Disordered" evidence="4">
    <location>
        <begin position="597"/>
        <end position="616"/>
    </location>
</feature>
<dbReference type="CDD" id="cd17094">
    <property type="entry name" value="FERM_F1_Max1_like"/>
    <property type="match status" value="1"/>
</dbReference>
<feature type="coiled-coil region" evidence="3">
    <location>
        <begin position="36"/>
        <end position="113"/>
    </location>
</feature>
<dbReference type="CDD" id="cd14473">
    <property type="entry name" value="FERM_B-lobe"/>
    <property type="match status" value="1"/>
</dbReference>
<dbReference type="SMART" id="SM00295">
    <property type="entry name" value="B41"/>
    <property type="match status" value="1"/>
</dbReference>